<accession>A0AAW1YQW2</accession>
<reference evidence="1 2" key="1">
    <citation type="journal article" date="2023" name="G3 (Bethesda)">
        <title>A chromosome-length genome assembly and annotation of blackberry (Rubus argutus, cv. 'Hillquist').</title>
        <authorList>
            <person name="Bruna T."/>
            <person name="Aryal R."/>
            <person name="Dudchenko O."/>
            <person name="Sargent D.J."/>
            <person name="Mead D."/>
            <person name="Buti M."/>
            <person name="Cavallini A."/>
            <person name="Hytonen T."/>
            <person name="Andres J."/>
            <person name="Pham M."/>
            <person name="Weisz D."/>
            <person name="Mascagni F."/>
            <person name="Usai G."/>
            <person name="Natali L."/>
            <person name="Bassil N."/>
            <person name="Fernandez G.E."/>
            <person name="Lomsadze A."/>
            <person name="Armour M."/>
            <person name="Olukolu B."/>
            <person name="Poorten T."/>
            <person name="Britton C."/>
            <person name="Davik J."/>
            <person name="Ashrafi H."/>
            <person name="Aiden E.L."/>
            <person name="Borodovsky M."/>
            <person name="Worthington M."/>
        </authorList>
    </citation>
    <scope>NUCLEOTIDE SEQUENCE [LARGE SCALE GENOMIC DNA]</scope>
    <source>
        <strain evidence="1">PI 553951</strain>
    </source>
</reference>
<proteinExistence type="predicted"/>
<sequence length="75" mass="8723">MVSLGVRLFEVGLDRHGGGCGQVYGLGEECGEDVEEDRARARIWLIEWVFAGDVRARRQKWFVEFWWFVEFGLCP</sequence>
<gene>
    <name evidence="1" type="ORF">M0R45_006326</name>
</gene>
<dbReference type="AlphaFoldDB" id="A0AAW1YQW2"/>
<keyword evidence="2" id="KW-1185">Reference proteome</keyword>
<protein>
    <submittedName>
        <fullName evidence="1">Uncharacterized protein</fullName>
    </submittedName>
</protein>
<dbReference type="EMBL" id="JBEDUW010000001">
    <property type="protein sequence ID" value="KAK9950860.1"/>
    <property type="molecule type" value="Genomic_DNA"/>
</dbReference>
<name>A0AAW1YQW2_RUBAR</name>
<evidence type="ECO:0000313" key="2">
    <source>
        <dbReference type="Proteomes" id="UP001457282"/>
    </source>
</evidence>
<dbReference type="Proteomes" id="UP001457282">
    <property type="component" value="Unassembled WGS sequence"/>
</dbReference>
<comment type="caution">
    <text evidence="1">The sequence shown here is derived from an EMBL/GenBank/DDBJ whole genome shotgun (WGS) entry which is preliminary data.</text>
</comment>
<organism evidence="1 2">
    <name type="scientific">Rubus argutus</name>
    <name type="common">Southern blackberry</name>
    <dbReference type="NCBI Taxonomy" id="59490"/>
    <lineage>
        <taxon>Eukaryota</taxon>
        <taxon>Viridiplantae</taxon>
        <taxon>Streptophyta</taxon>
        <taxon>Embryophyta</taxon>
        <taxon>Tracheophyta</taxon>
        <taxon>Spermatophyta</taxon>
        <taxon>Magnoliopsida</taxon>
        <taxon>eudicotyledons</taxon>
        <taxon>Gunneridae</taxon>
        <taxon>Pentapetalae</taxon>
        <taxon>rosids</taxon>
        <taxon>fabids</taxon>
        <taxon>Rosales</taxon>
        <taxon>Rosaceae</taxon>
        <taxon>Rosoideae</taxon>
        <taxon>Rosoideae incertae sedis</taxon>
        <taxon>Rubus</taxon>
    </lineage>
</organism>
<evidence type="ECO:0000313" key="1">
    <source>
        <dbReference type="EMBL" id="KAK9950860.1"/>
    </source>
</evidence>